<evidence type="ECO:0000259" key="5">
    <source>
        <dbReference type="PROSITE" id="PS50932"/>
    </source>
</evidence>
<keyword evidence="4" id="KW-0804">Transcription</keyword>
<dbReference type="CDD" id="cd06267">
    <property type="entry name" value="PBP1_LacI_sugar_binding-like"/>
    <property type="match status" value="1"/>
</dbReference>
<dbReference type="InterPro" id="IPR028082">
    <property type="entry name" value="Peripla_BP_I"/>
</dbReference>
<dbReference type="RefSeq" id="WP_140197263.1">
    <property type="nucleotide sequence ID" value="NZ_CP065915.1"/>
</dbReference>
<evidence type="ECO:0000313" key="7">
    <source>
        <dbReference type="Proteomes" id="UP000314011"/>
    </source>
</evidence>
<dbReference type="InterPro" id="IPR000843">
    <property type="entry name" value="HTH_LacI"/>
</dbReference>
<dbReference type="PROSITE" id="PS50932">
    <property type="entry name" value="HTH_LACI_2"/>
    <property type="match status" value="1"/>
</dbReference>
<dbReference type="AlphaFoldDB" id="A0A5C5GAD3"/>
<keyword evidence="3" id="KW-0238">DNA-binding</keyword>
<keyword evidence="2" id="KW-0805">Transcription regulation</keyword>
<dbReference type="SMART" id="SM00354">
    <property type="entry name" value="HTH_LACI"/>
    <property type="match status" value="1"/>
</dbReference>
<sequence>MQDQGGSGRATIRDVANAVGVSTATVSKVMNATGRVSAETRKAVLEAARELDFRPNAMARALQSNRSSSVGLLTDDTYGRFSLPLMAGLTEGLIAQGMSVFLCVIDGPKELGATHLDALLQKRVDGLIISGRRVDRLPDIDLTGVTVPTVYALSHGPADGVTLAPDERHGAALAVSHLIEIGRRRIAHVTGPRRFRVAMERAESWRDTLAAEGLWKEGEALHGDWSQGWGHTAAAHLIDGRPASDWPDAVFCGSDQIGLGMIDAFRERGIDVPGQIAVIGFDNWQVLAAQARPPLSSIDMNLPELGREVGRTLTRMIAGESPATGTTRLPCTLVPRASTIGPAG</sequence>
<dbReference type="Proteomes" id="UP000314011">
    <property type="component" value="Unassembled WGS sequence"/>
</dbReference>
<dbReference type="SUPFAM" id="SSF47413">
    <property type="entry name" value="lambda repressor-like DNA-binding domains"/>
    <property type="match status" value="1"/>
</dbReference>
<name>A0A5C5GAD3_9RHOB</name>
<gene>
    <name evidence="6" type="ORF">FHY64_18040</name>
</gene>
<dbReference type="Gene3D" id="1.10.260.40">
    <property type="entry name" value="lambda repressor-like DNA-binding domains"/>
    <property type="match status" value="1"/>
</dbReference>
<dbReference type="PANTHER" id="PTHR30146:SF148">
    <property type="entry name" value="HTH-TYPE TRANSCRIPTIONAL REPRESSOR PURR-RELATED"/>
    <property type="match status" value="1"/>
</dbReference>
<keyword evidence="1" id="KW-0678">Repressor</keyword>
<evidence type="ECO:0000256" key="1">
    <source>
        <dbReference type="ARBA" id="ARBA00022491"/>
    </source>
</evidence>
<dbReference type="Pfam" id="PF13377">
    <property type="entry name" value="Peripla_BP_3"/>
    <property type="match status" value="1"/>
</dbReference>
<dbReference type="EMBL" id="VFFF01000003">
    <property type="protein sequence ID" value="TNY30995.1"/>
    <property type="molecule type" value="Genomic_DNA"/>
</dbReference>
<evidence type="ECO:0000256" key="3">
    <source>
        <dbReference type="ARBA" id="ARBA00023125"/>
    </source>
</evidence>
<dbReference type="CDD" id="cd01392">
    <property type="entry name" value="HTH_LacI"/>
    <property type="match status" value="1"/>
</dbReference>
<evidence type="ECO:0000256" key="2">
    <source>
        <dbReference type="ARBA" id="ARBA00023015"/>
    </source>
</evidence>
<dbReference type="SUPFAM" id="SSF53822">
    <property type="entry name" value="Periplasmic binding protein-like I"/>
    <property type="match status" value="1"/>
</dbReference>
<accession>A0A5C5GAD3</accession>
<dbReference type="OrthoDB" id="8433438at2"/>
<dbReference type="Gene3D" id="3.40.50.2300">
    <property type="match status" value="2"/>
</dbReference>
<dbReference type="GO" id="GO:0003700">
    <property type="term" value="F:DNA-binding transcription factor activity"/>
    <property type="evidence" value="ECO:0007669"/>
    <property type="project" value="TreeGrafter"/>
</dbReference>
<evidence type="ECO:0000313" key="6">
    <source>
        <dbReference type="EMBL" id="TNY30995.1"/>
    </source>
</evidence>
<dbReference type="PANTHER" id="PTHR30146">
    <property type="entry name" value="LACI-RELATED TRANSCRIPTIONAL REPRESSOR"/>
    <property type="match status" value="1"/>
</dbReference>
<evidence type="ECO:0000256" key="4">
    <source>
        <dbReference type="ARBA" id="ARBA00023163"/>
    </source>
</evidence>
<dbReference type="GO" id="GO:0000976">
    <property type="term" value="F:transcription cis-regulatory region binding"/>
    <property type="evidence" value="ECO:0007669"/>
    <property type="project" value="TreeGrafter"/>
</dbReference>
<proteinExistence type="predicted"/>
<organism evidence="6 7">
    <name type="scientific">Pelagovum pacificum</name>
    <dbReference type="NCBI Taxonomy" id="2588711"/>
    <lineage>
        <taxon>Bacteria</taxon>
        <taxon>Pseudomonadati</taxon>
        <taxon>Pseudomonadota</taxon>
        <taxon>Alphaproteobacteria</taxon>
        <taxon>Rhodobacterales</taxon>
        <taxon>Paracoccaceae</taxon>
        <taxon>Pelagovum</taxon>
    </lineage>
</organism>
<dbReference type="InterPro" id="IPR046335">
    <property type="entry name" value="LacI/GalR-like_sensor"/>
</dbReference>
<comment type="caution">
    <text evidence="6">The sequence shown here is derived from an EMBL/GenBank/DDBJ whole genome shotgun (WGS) entry which is preliminary data.</text>
</comment>
<dbReference type="Pfam" id="PF00356">
    <property type="entry name" value="LacI"/>
    <property type="match status" value="1"/>
</dbReference>
<feature type="domain" description="HTH lacI-type" evidence="5">
    <location>
        <begin position="10"/>
        <end position="64"/>
    </location>
</feature>
<keyword evidence="7" id="KW-1185">Reference proteome</keyword>
<protein>
    <submittedName>
        <fullName evidence="6">LacI family transcriptional regulator</fullName>
    </submittedName>
</protein>
<dbReference type="InterPro" id="IPR010982">
    <property type="entry name" value="Lambda_DNA-bd_dom_sf"/>
</dbReference>
<dbReference type="PROSITE" id="PS00356">
    <property type="entry name" value="HTH_LACI_1"/>
    <property type="match status" value="1"/>
</dbReference>
<reference evidence="6 7" key="1">
    <citation type="submission" date="2019-06" db="EMBL/GenBank/DDBJ databases">
        <title>Genome of new Rhodobacteraceae sp. SM1903.</title>
        <authorList>
            <person name="Ren X."/>
        </authorList>
    </citation>
    <scope>NUCLEOTIDE SEQUENCE [LARGE SCALE GENOMIC DNA]</scope>
    <source>
        <strain evidence="6 7">SM1903</strain>
    </source>
</reference>